<dbReference type="AlphaFoldDB" id="A0A084WCH6"/>
<dbReference type="InterPro" id="IPR002181">
    <property type="entry name" value="Fibrinogen_a/b/g_C_dom"/>
</dbReference>
<dbReference type="EnsemblMetazoa" id="ASIC015980-RA">
    <property type="protein sequence ID" value="ASIC015980-PA"/>
    <property type="gene ID" value="ASIC015980"/>
</dbReference>
<sequence length="384" mass="43746">MYKNVRLFCLFCGIVLLWHSSASSANTSVTDSSDNLVAGYGFEVMMAKLDFLQFKLFEIELGLKERDEEVKEKLTKLEDSINGIQWAIHRHDRDAGHNLTVLKAHSQKILAQQTACASHEQMRKEIAQLTANTTDSAKFLQRYAELNSQLTSNTTADKCMKQDTENSTPISRTNGPFKSCKEAPANVSGVYMIQLSEKESPFRAFCEQNSFGGGWLVIQYRYDGSLDFYRNWTEYQKGFGSLDREFWIGLERIHQFTSRRPYELIVEIKDFNGNYAYARYTNFTVGNEAEQYALQSLGVYSGTAGDSLTGHKGMEFSTLDRDNDGSSGTHCATKWKGGWWYNACHESHLNGQYVNQVGSSAINWYHYKNNYQGMGYSKMMVRET</sequence>
<dbReference type="OMA" id="NACHESH"/>
<dbReference type="SMART" id="SM00186">
    <property type="entry name" value="FBG"/>
    <property type="match status" value="1"/>
</dbReference>
<proteinExistence type="predicted"/>
<dbReference type="CDD" id="cd00087">
    <property type="entry name" value="FReD"/>
    <property type="match status" value="1"/>
</dbReference>
<accession>A0A084WCH6</accession>
<keyword evidence="6" id="KW-1185">Reference proteome</keyword>
<organism evidence="4">
    <name type="scientific">Anopheles sinensis</name>
    <name type="common">Mosquito</name>
    <dbReference type="NCBI Taxonomy" id="74873"/>
    <lineage>
        <taxon>Eukaryota</taxon>
        <taxon>Metazoa</taxon>
        <taxon>Ecdysozoa</taxon>
        <taxon>Arthropoda</taxon>
        <taxon>Hexapoda</taxon>
        <taxon>Insecta</taxon>
        <taxon>Pterygota</taxon>
        <taxon>Neoptera</taxon>
        <taxon>Endopterygota</taxon>
        <taxon>Diptera</taxon>
        <taxon>Nematocera</taxon>
        <taxon>Culicoidea</taxon>
        <taxon>Culicidae</taxon>
        <taxon>Anophelinae</taxon>
        <taxon>Anopheles</taxon>
    </lineage>
</organism>
<dbReference type="Gene3D" id="3.90.215.10">
    <property type="entry name" value="Gamma Fibrinogen, chain A, domain 1"/>
    <property type="match status" value="1"/>
</dbReference>
<dbReference type="InterPro" id="IPR036056">
    <property type="entry name" value="Fibrinogen-like_C"/>
</dbReference>
<dbReference type="GO" id="GO:0005615">
    <property type="term" value="C:extracellular space"/>
    <property type="evidence" value="ECO:0007669"/>
    <property type="project" value="TreeGrafter"/>
</dbReference>
<dbReference type="Proteomes" id="UP000030765">
    <property type="component" value="Unassembled WGS sequence"/>
</dbReference>
<dbReference type="VEuPathDB" id="VectorBase:ASIS009553"/>
<feature type="chain" id="PRO_5001784783" evidence="2">
    <location>
        <begin position="25"/>
        <end position="384"/>
    </location>
</feature>
<dbReference type="InterPro" id="IPR050373">
    <property type="entry name" value="Fibrinogen_C-term_domain"/>
</dbReference>
<name>A0A084WCH6_ANOSI</name>
<evidence type="ECO:0000256" key="2">
    <source>
        <dbReference type="SAM" id="SignalP"/>
    </source>
</evidence>
<keyword evidence="2" id="KW-0732">Signal</keyword>
<evidence type="ECO:0000256" key="1">
    <source>
        <dbReference type="ARBA" id="ARBA00023157"/>
    </source>
</evidence>
<dbReference type="VEuPathDB" id="VectorBase:ASIC015980"/>
<dbReference type="PROSITE" id="PS51406">
    <property type="entry name" value="FIBRINOGEN_C_2"/>
    <property type="match status" value="1"/>
</dbReference>
<dbReference type="SUPFAM" id="SSF56496">
    <property type="entry name" value="Fibrinogen C-terminal domain-like"/>
    <property type="match status" value="1"/>
</dbReference>
<dbReference type="PANTHER" id="PTHR19143:SF327">
    <property type="entry name" value="FI21813P1-RELATED"/>
    <property type="match status" value="1"/>
</dbReference>
<evidence type="ECO:0000259" key="3">
    <source>
        <dbReference type="PROSITE" id="PS51406"/>
    </source>
</evidence>
<dbReference type="STRING" id="74873.A0A084WCH6"/>
<dbReference type="PROSITE" id="PS00514">
    <property type="entry name" value="FIBRINOGEN_C_1"/>
    <property type="match status" value="1"/>
</dbReference>
<reference evidence="5" key="2">
    <citation type="submission" date="2020-05" db="UniProtKB">
        <authorList>
            <consortium name="EnsemblMetazoa"/>
        </authorList>
    </citation>
    <scope>IDENTIFICATION</scope>
</reference>
<dbReference type="InterPro" id="IPR020837">
    <property type="entry name" value="Fibrinogen_CS"/>
</dbReference>
<feature type="signal peptide" evidence="2">
    <location>
        <begin position="1"/>
        <end position="24"/>
    </location>
</feature>
<dbReference type="EMBL" id="KE525335">
    <property type="protein sequence ID" value="KFB47920.1"/>
    <property type="molecule type" value="Genomic_DNA"/>
</dbReference>
<dbReference type="OrthoDB" id="7743108at2759"/>
<gene>
    <name evidence="4" type="ORF">ZHAS_00015980</name>
</gene>
<feature type="domain" description="Fibrinogen C-terminal" evidence="3">
    <location>
        <begin position="171"/>
        <end position="384"/>
    </location>
</feature>
<dbReference type="NCBIfam" id="NF040941">
    <property type="entry name" value="GGGWT_bact"/>
    <property type="match status" value="1"/>
</dbReference>
<keyword evidence="1" id="KW-1015">Disulfide bond</keyword>
<dbReference type="Pfam" id="PF00147">
    <property type="entry name" value="Fibrinogen_C"/>
    <property type="match status" value="1"/>
</dbReference>
<dbReference type="PANTHER" id="PTHR19143">
    <property type="entry name" value="FIBRINOGEN/TENASCIN/ANGIOPOEITIN"/>
    <property type="match status" value="1"/>
</dbReference>
<evidence type="ECO:0000313" key="6">
    <source>
        <dbReference type="Proteomes" id="UP000030765"/>
    </source>
</evidence>
<dbReference type="EMBL" id="ATLV01022668">
    <property type="status" value="NOT_ANNOTATED_CDS"/>
    <property type="molecule type" value="Genomic_DNA"/>
</dbReference>
<protein>
    <submittedName>
        <fullName evidence="4">AGAP011197-PA-like protein</fullName>
    </submittedName>
    <submittedName>
        <fullName evidence="5">Fibrinogen C-terminal domain-containing protein</fullName>
    </submittedName>
</protein>
<dbReference type="InterPro" id="IPR014716">
    <property type="entry name" value="Fibrinogen_a/b/g_C_1"/>
</dbReference>
<evidence type="ECO:0000313" key="5">
    <source>
        <dbReference type="EnsemblMetazoa" id="ASIC015980-PA"/>
    </source>
</evidence>
<evidence type="ECO:0000313" key="4">
    <source>
        <dbReference type="EMBL" id="KFB47920.1"/>
    </source>
</evidence>
<reference evidence="4 6" key="1">
    <citation type="journal article" date="2014" name="BMC Genomics">
        <title>Genome sequence of Anopheles sinensis provides insight into genetics basis of mosquito competence for malaria parasites.</title>
        <authorList>
            <person name="Zhou D."/>
            <person name="Zhang D."/>
            <person name="Ding G."/>
            <person name="Shi L."/>
            <person name="Hou Q."/>
            <person name="Ye Y."/>
            <person name="Xu Y."/>
            <person name="Zhou H."/>
            <person name="Xiong C."/>
            <person name="Li S."/>
            <person name="Yu J."/>
            <person name="Hong S."/>
            <person name="Yu X."/>
            <person name="Zou P."/>
            <person name="Chen C."/>
            <person name="Chang X."/>
            <person name="Wang W."/>
            <person name="Lv Y."/>
            <person name="Sun Y."/>
            <person name="Ma L."/>
            <person name="Shen B."/>
            <person name="Zhu C."/>
        </authorList>
    </citation>
    <scope>NUCLEOTIDE SEQUENCE [LARGE SCALE GENOMIC DNA]</scope>
</reference>